<evidence type="ECO:0000313" key="2">
    <source>
        <dbReference type="Proteomes" id="UP000593562"/>
    </source>
</evidence>
<gene>
    <name evidence="1" type="ORF">HS088_TW01G00002</name>
</gene>
<keyword evidence="2" id="KW-1185">Reference proteome</keyword>
<dbReference type="AlphaFoldDB" id="A0A7J7E0G0"/>
<dbReference type="OrthoDB" id="512148at2759"/>
<dbReference type="GO" id="GO:0070300">
    <property type="term" value="F:phosphatidic acid binding"/>
    <property type="evidence" value="ECO:0007669"/>
    <property type="project" value="InterPro"/>
</dbReference>
<protein>
    <submittedName>
        <fullName evidence="1">Protein TRIGALACTOSYLDIACYLGLYCEROL 4 chloroplastic-like</fullName>
    </submittedName>
</protein>
<dbReference type="InParanoid" id="A0A7J7E0G0"/>
<dbReference type="InterPro" id="IPR044160">
    <property type="entry name" value="TGD4-like"/>
</dbReference>
<proteinExistence type="predicted"/>
<reference evidence="1 2" key="1">
    <citation type="journal article" date="2020" name="Nat. Commun.">
        <title>Genome of Tripterygium wilfordii and identification of cytochrome P450 involved in triptolide biosynthesis.</title>
        <authorList>
            <person name="Tu L."/>
            <person name="Su P."/>
            <person name="Zhang Z."/>
            <person name="Gao L."/>
            <person name="Wang J."/>
            <person name="Hu T."/>
            <person name="Zhou J."/>
            <person name="Zhang Y."/>
            <person name="Zhao Y."/>
            <person name="Liu Y."/>
            <person name="Song Y."/>
            <person name="Tong Y."/>
            <person name="Lu Y."/>
            <person name="Yang J."/>
            <person name="Xu C."/>
            <person name="Jia M."/>
            <person name="Peters R.J."/>
            <person name="Huang L."/>
            <person name="Gao W."/>
        </authorList>
    </citation>
    <scope>NUCLEOTIDE SEQUENCE [LARGE SCALE GENOMIC DNA]</scope>
    <source>
        <strain evidence="2">cv. XIE 37</strain>
        <tissue evidence="1">Leaf</tissue>
    </source>
</reference>
<sequence length="481" mass="52813">MRKMRWTMDGAGGGGFWELDMSTPATLEGQARPVPGLGDPVPLPLGLSRGTRLSRPKQVDFLQRFMAAPFVPAFSAASDGLSLQRVLTIPFSQNWFATLLGQFNLQKFVYSLKQSGGESSGLRKFAHLLRDKSLYALGLYSEILLTPEATLLLGGDAYGDSNNTIRKKTVYHHKFPHHSLTMEATWPSLFVDKSGSYWDVPFTMAVDLASVGSDSNGTSYHLCMHHNSGMPKQFFGGENKSAVTAPAALLPGFSLKSAFLFKKNVDIWRSNAQKLRMVQPFDIFLSNPHISASGIIGAAVTASFGDIAVKSLAECDFEHYKGIHFSAPAVKSAFIADAFSSLSFTAQHGNFQRLLLDLTRLQTRLDFPSGSKFLSGAAHLTLELLNSKQPTIEAVQAICPNVTVSLQQQFSVYLSQIAGPFSFRVDSGVAVNLKSRDWRIGVENPVFAIEYALQVLGSAKAVAWYSPKQQEFMVELRFFET</sequence>
<dbReference type="Proteomes" id="UP000593562">
    <property type="component" value="Unassembled WGS sequence"/>
</dbReference>
<organism evidence="1 2">
    <name type="scientific">Tripterygium wilfordii</name>
    <name type="common">Thunder God vine</name>
    <dbReference type="NCBI Taxonomy" id="458696"/>
    <lineage>
        <taxon>Eukaryota</taxon>
        <taxon>Viridiplantae</taxon>
        <taxon>Streptophyta</taxon>
        <taxon>Embryophyta</taxon>
        <taxon>Tracheophyta</taxon>
        <taxon>Spermatophyta</taxon>
        <taxon>Magnoliopsida</taxon>
        <taxon>eudicotyledons</taxon>
        <taxon>Gunneridae</taxon>
        <taxon>Pentapetalae</taxon>
        <taxon>rosids</taxon>
        <taxon>fabids</taxon>
        <taxon>Celastrales</taxon>
        <taxon>Celastraceae</taxon>
        <taxon>Tripterygium</taxon>
    </lineage>
</organism>
<name>A0A7J7E0G0_TRIWF</name>
<accession>A0A7J7E0G0</accession>
<dbReference type="GO" id="GO:1990052">
    <property type="term" value="P:ER to chloroplast lipid transport"/>
    <property type="evidence" value="ECO:0007669"/>
    <property type="project" value="InterPro"/>
</dbReference>
<dbReference type="GO" id="GO:0009941">
    <property type="term" value="C:chloroplast envelope"/>
    <property type="evidence" value="ECO:0007669"/>
    <property type="project" value="TreeGrafter"/>
</dbReference>
<dbReference type="PANTHER" id="PTHR34954:SF4">
    <property type="entry name" value="PROTEIN TRIGALACTOSYLDIACYLGLYCEROL 4, CHLOROPLASTIC"/>
    <property type="match status" value="1"/>
</dbReference>
<comment type="caution">
    <text evidence="1">The sequence shown here is derived from an EMBL/GenBank/DDBJ whole genome shotgun (WGS) entry which is preliminary data.</text>
</comment>
<dbReference type="GO" id="GO:0034196">
    <property type="term" value="P:acylglycerol transport"/>
    <property type="evidence" value="ECO:0007669"/>
    <property type="project" value="InterPro"/>
</dbReference>
<dbReference type="FunCoup" id="A0A7J7E0G0">
    <property type="interactions" value="2291"/>
</dbReference>
<dbReference type="PANTHER" id="PTHR34954">
    <property type="entry name" value="EXPRESSED PROTEIN"/>
    <property type="match status" value="1"/>
</dbReference>
<evidence type="ECO:0000313" key="1">
    <source>
        <dbReference type="EMBL" id="KAF5752095.1"/>
    </source>
</evidence>
<dbReference type="EMBL" id="JAAARO010000001">
    <property type="protein sequence ID" value="KAF5752095.1"/>
    <property type="molecule type" value="Genomic_DNA"/>
</dbReference>